<dbReference type="AlphaFoldDB" id="A0A2S4JPD3"/>
<evidence type="ECO:0000256" key="19">
    <source>
        <dbReference type="HAMAP-Rule" id="MF_00179"/>
    </source>
</evidence>
<comment type="cofactor">
    <cofactor evidence="2">
        <name>Mn(2+)</name>
        <dbReference type="ChEBI" id="CHEBI:29035"/>
    </cofactor>
</comment>
<feature type="binding site" evidence="19">
    <location>
        <position position="259"/>
    </location>
    <ligand>
        <name>GTP</name>
        <dbReference type="ChEBI" id="CHEBI:37565"/>
    </ligand>
</feature>
<dbReference type="FunFam" id="3.40.50.10990:FF:000002">
    <property type="entry name" value="GTP cyclohydrolase-2"/>
    <property type="match status" value="1"/>
</dbReference>
<dbReference type="SUPFAM" id="SSF55821">
    <property type="entry name" value="YrdC/RibB"/>
    <property type="match status" value="1"/>
</dbReference>
<name>A0A2S4JPD3_9SPIO</name>
<dbReference type="InterPro" id="IPR000926">
    <property type="entry name" value="RibA"/>
</dbReference>
<feature type="active site" description="Proton acceptor" evidence="19">
    <location>
        <position position="314"/>
    </location>
</feature>
<feature type="binding site" evidence="19">
    <location>
        <position position="337"/>
    </location>
    <ligand>
        <name>GTP</name>
        <dbReference type="ChEBI" id="CHEBI:37565"/>
    </ligand>
</feature>
<keyword evidence="15 19" id="KW-0342">GTP-binding</keyword>
<keyword evidence="14" id="KW-0460">Magnesium</keyword>
<dbReference type="HAMAP" id="MF_00179">
    <property type="entry name" value="RibA"/>
    <property type="match status" value="1"/>
</dbReference>
<dbReference type="GO" id="GO:0009231">
    <property type="term" value="P:riboflavin biosynthetic process"/>
    <property type="evidence" value="ECO:0007669"/>
    <property type="project" value="UniProtKB-UniRule"/>
</dbReference>
<dbReference type="Pfam" id="PF00926">
    <property type="entry name" value="DHBP_synthase"/>
    <property type="match status" value="1"/>
</dbReference>
<dbReference type="NCBIfam" id="NF001591">
    <property type="entry name" value="PRK00393.1"/>
    <property type="match status" value="1"/>
</dbReference>
<dbReference type="SUPFAM" id="SSF142695">
    <property type="entry name" value="RibA-like"/>
    <property type="match status" value="1"/>
</dbReference>
<keyword evidence="13 19" id="KW-0862">Zinc</keyword>
<comment type="function">
    <text evidence="19">Catalyzes the conversion of GTP to 2,5-diamino-6-ribosylamino-4(3H)-pyrimidinone 5'-phosphate (DARP), formate and pyrophosphate.</text>
</comment>
<dbReference type="InterPro" id="IPR036144">
    <property type="entry name" value="RibA-like_sf"/>
</dbReference>
<comment type="caution">
    <text evidence="21">The sequence shown here is derived from an EMBL/GenBank/DDBJ whole genome shotgun (WGS) entry which is preliminary data.</text>
</comment>
<dbReference type="EC" id="3.5.4.25" evidence="19"/>
<evidence type="ECO:0000256" key="17">
    <source>
        <dbReference type="ARBA" id="ARBA00023239"/>
    </source>
</evidence>
<comment type="cofactor">
    <cofactor evidence="3">
        <name>Mg(2+)</name>
        <dbReference type="ChEBI" id="CHEBI:18420"/>
    </cofactor>
</comment>
<evidence type="ECO:0000256" key="14">
    <source>
        <dbReference type="ARBA" id="ARBA00022842"/>
    </source>
</evidence>
<dbReference type="GO" id="GO:0005525">
    <property type="term" value="F:GTP binding"/>
    <property type="evidence" value="ECO:0007669"/>
    <property type="project" value="UniProtKB-KW"/>
</dbReference>
<evidence type="ECO:0000256" key="5">
    <source>
        <dbReference type="ARBA" id="ARBA00004853"/>
    </source>
</evidence>
<evidence type="ECO:0000313" key="21">
    <source>
        <dbReference type="EMBL" id="POR01365.1"/>
    </source>
</evidence>
<feature type="binding site" evidence="19">
    <location>
        <position position="256"/>
    </location>
    <ligand>
        <name>Zn(2+)</name>
        <dbReference type="ChEBI" id="CHEBI:29105"/>
        <note>catalytic</note>
    </ligand>
</feature>
<feature type="domain" description="GTP cyclohydrolase II" evidence="20">
    <location>
        <begin position="195"/>
        <end position="358"/>
    </location>
</feature>
<keyword evidence="22" id="KW-1185">Reference proteome</keyword>
<dbReference type="InterPro" id="IPR000422">
    <property type="entry name" value="DHBP_synthase_RibB"/>
</dbReference>
<dbReference type="Proteomes" id="UP000237350">
    <property type="component" value="Unassembled WGS sequence"/>
</dbReference>
<feature type="binding site" evidence="19">
    <location>
        <position position="243"/>
    </location>
    <ligand>
        <name>Zn(2+)</name>
        <dbReference type="ChEBI" id="CHEBI:29105"/>
        <note>catalytic</note>
    </ligand>
</feature>
<evidence type="ECO:0000256" key="3">
    <source>
        <dbReference type="ARBA" id="ARBA00001946"/>
    </source>
</evidence>
<evidence type="ECO:0000256" key="15">
    <source>
        <dbReference type="ARBA" id="ARBA00023134"/>
    </source>
</evidence>
<keyword evidence="12 19" id="KW-0378">Hydrolase</keyword>
<keyword evidence="17" id="KW-0456">Lyase</keyword>
<dbReference type="GO" id="GO:0008686">
    <property type="term" value="F:3,4-dihydroxy-2-butanone-4-phosphate synthase activity"/>
    <property type="evidence" value="ECO:0007669"/>
    <property type="project" value="UniProtKB-EC"/>
</dbReference>
<keyword evidence="9 19" id="KW-0686">Riboflavin biosynthesis</keyword>
<dbReference type="FunFam" id="3.90.870.10:FF:000001">
    <property type="entry name" value="Riboflavin biosynthesis protein RibBA"/>
    <property type="match status" value="1"/>
</dbReference>
<dbReference type="Pfam" id="PF00925">
    <property type="entry name" value="GTP_cyclohydro2"/>
    <property type="match status" value="1"/>
</dbReference>
<evidence type="ECO:0000256" key="9">
    <source>
        <dbReference type="ARBA" id="ARBA00022619"/>
    </source>
</evidence>
<feature type="binding site" evidence="19">
    <location>
        <begin position="280"/>
        <end position="282"/>
    </location>
    <ligand>
        <name>GTP</name>
        <dbReference type="ChEBI" id="CHEBI:37565"/>
    </ligand>
</feature>
<feature type="binding site" evidence="19">
    <location>
        <position position="254"/>
    </location>
    <ligand>
        <name>Zn(2+)</name>
        <dbReference type="ChEBI" id="CHEBI:29105"/>
        <note>catalytic</note>
    </ligand>
</feature>
<comment type="pathway">
    <text evidence="6">Cofactor biosynthesis; riboflavin biosynthesis; 2-hydroxy-3-oxobutyl phosphate from D-ribulose 5-phosphate: step 1/1.</text>
</comment>
<evidence type="ECO:0000256" key="18">
    <source>
        <dbReference type="ARBA" id="ARBA00049295"/>
    </source>
</evidence>
<reference evidence="22" key="1">
    <citation type="submission" date="2015-12" db="EMBL/GenBank/DDBJ databases">
        <authorList>
            <person name="Lodha T.D."/>
            <person name="Chintalapati S."/>
            <person name="Chintalapati V.R."/>
            <person name="Sravanthi T."/>
        </authorList>
    </citation>
    <scope>NUCLEOTIDE SEQUENCE [LARGE SCALE GENOMIC DNA]</scope>
    <source>
        <strain evidence="22">JC133</strain>
    </source>
</reference>
<evidence type="ECO:0000256" key="11">
    <source>
        <dbReference type="ARBA" id="ARBA00022741"/>
    </source>
</evidence>
<feature type="binding site" evidence="19">
    <location>
        <position position="342"/>
    </location>
    <ligand>
        <name>GTP</name>
        <dbReference type="ChEBI" id="CHEBI:37565"/>
    </ligand>
</feature>
<evidence type="ECO:0000256" key="16">
    <source>
        <dbReference type="ARBA" id="ARBA00023211"/>
    </source>
</evidence>
<comment type="catalytic activity">
    <reaction evidence="1">
        <text>D-ribulose 5-phosphate = (2S)-2-hydroxy-3-oxobutyl phosphate + formate + H(+)</text>
        <dbReference type="Rhea" id="RHEA:18457"/>
        <dbReference type="ChEBI" id="CHEBI:15378"/>
        <dbReference type="ChEBI" id="CHEBI:15740"/>
        <dbReference type="ChEBI" id="CHEBI:58121"/>
        <dbReference type="ChEBI" id="CHEBI:58830"/>
        <dbReference type="EC" id="4.1.99.12"/>
    </reaction>
</comment>
<evidence type="ECO:0000259" key="20">
    <source>
        <dbReference type="Pfam" id="PF00925"/>
    </source>
</evidence>
<dbReference type="GO" id="GO:0005829">
    <property type="term" value="C:cytosol"/>
    <property type="evidence" value="ECO:0007669"/>
    <property type="project" value="TreeGrafter"/>
</dbReference>
<evidence type="ECO:0000256" key="2">
    <source>
        <dbReference type="ARBA" id="ARBA00001936"/>
    </source>
</evidence>
<dbReference type="NCBIfam" id="TIGR00506">
    <property type="entry name" value="ribB"/>
    <property type="match status" value="1"/>
</dbReference>
<evidence type="ECO:0000256" key="1">
    <source>
        <dbReference type="ARBA" id="ARBA00000141"/>
    </source>
</evidence>
<keyword evidence="10 19" id="KW-0479">Metal-binding</keyword>
<comment type="pathway">
    <text evidence="5 19">Cofactor biosynthesis; riboflavin biosynthesis; 5-amino-6-(D-ribitylamino)uracil from GTP: step 1/4.</text>
</comment>
<dbReference type="CDD" id="cd00641">
    <property type="entry name" value="GTP_cyclohydro2"/>
    <property type="match status" value="1"/>
</dbReference>
<dbReference type="GO" id="GO:0003935">
    <property type="term" value="F:GTP cyclohydrolase II activity"/>
    <property type="evidence" value="ECO:0007669"/>
    <property type="project" value="UniProtKB-UniRule"/>
</dbReference>
<feature type="binding site" evidence="19">
    <location>
        <begin position="238"/>
        <end position="242"/>
    </location>
    <ligand>
        <name>GTP</name>
        <dbReference type="ChEBI" id="CHEBI:37565"/>
    </ligand>
</feature>
<keyword evidence="16" id="KW-0464">Manganese</keyword>
<dbReference type="GO" id="GO:0008270">
    <property type="term" value="F:zinc ion binding"/>
    <property type="evidence" value="ECO:0007669"/>
    <property type="project" value="UniProtKB-UniRule"/>
</dbReference>
<dbReference type="Gene3D" id="3.40.50.10990">
    <property type="entry name" value="GTP cyclohydrolase II"/>
    <property type="match status" value="1"/>
</dbReference>
<dbReference type="PANTHER" id="PTHR21327:SF18">
    <property type="entry name" value="3,4-DIHYDROXY-2-BUTANONE 4-PHOSPHATE SYNTHASE"/>
    <property type="match status" value="1"/>
</dbReference>
<evidence type="ECO:0000256" key="8">
    <source>
        <dbReference type="ARBA" id="ARBA00008976"/>
    </source>
</evidence>
<comment type="similarity">
    <text evidence="8">In the C-terminal section; belongs to the GTP cyclohydrolase II family.</text>
</comment>
<dbReference type="EMBL" id="LPWH01000067">
    <property type="protein sequence ID" value="POR01365.1"/>
    <property type="molecule type" value="Genomic_DNA"/>
</dbReference>
<dbReference type="InterPro" id="IPR017945">
    <property type="entry name" value="DHBP_synth_RibB-like_a/b_dom"/>
</dbReference>
<dbReference type="NCBIfam" id="TIGR00505">
    <property type="entry name" value="ribA"/>
    <property type="match status" value="1"/>
</dbReference>
<comment type="function">
    <text evidence="4">Catalyzes the conversion of D-ribulose 5-phosphate to formate and 3,4-dihydroxy-2-butanone 4-phosphate.</text>
</comment>
<proteinExistence type="inferred from homology"/>
<comment type="catalytic activity">
    <reaction evidence="18 19">
        <text>GTP + 4 H2O = 2,5-diamino-6-hydroxy-4-(5-phosphoribosylamino)-pyrimidine + formate + 2 phosphate + 3 H(+)</text>
        <dbReference type="Rhea" id="RHEA:23704"/>
        <dbReference type="ChEBI" id="CHEBI:15377"/>
        <dbReference type="ChEBI" id="CHEBI:15378"/>
        <dbReference type="ChEBI" id="CHEBI:15740"/>
        <dbReference type="ChEBI" id="CHEBI:37565"/>
        <dbReference type="ChEBI" id="CHEBI:43474"/>
        <dbReference type="ChEBI" id="CHEBI:58614"/>
        <dbReference type="EC" id="3.5.4.25"/>
    </reaction>
</comment>
<organism evidence="21 22">
    <name type="scientific">Alkalispirochaeta sphaeroplastigenens</name>
    <dbReference type="NCBI Taxonomy" id="1187066"/>
    <lineage>
        <taxon>Bacteria</taxon>
        <taxon>Pseudomonadati</taxon>
        <taxon>Spirochaetota</taxon>
        <taxon>Spirochaetia</taxon>
        <taxon>Spirochaetales</taxon>
        <taxon>Spirochaetaceae</taxon>
        <taxon>Alkalispirochaeta</taxon>
    </lineage>
</organism>
<evidence type="ECO:0000256" key="6">
    <source>
        <dbReference type="ARBA" id="ARBA00004904"/>
    </source>
</evidence>
<evidence type="ECO:0000256" key="4">
    <source>
        <dbReference type="ARBA" id="ARBA00002284"/>
    </source>
</evidence>
<dbReference type="PIRSF" id="PIRSF001259">
    <property type="entry name" value="RibA"/>
    <property type="match status" value="1"/>
</dbReference>
<gene>
    <name evidence="19" type="primary">ribA</name>
    <name evidence="21" type="ORF">AU468_08290</name>
</gene>
<feature type="active site" description="Nucleophile" evidence="19">
    <location>
        <position position="316"/>
    </location>
</feature>
<feature type="binding site" evidence="19">
    <location>
        <position position="302"/>
    </location>
    <ligand>
        <name>GTP</name>
        <dbReference type="ChEBI" id="CHEBI:37565"/>
    </ligand>
</feature>
<evidence type="ECO:0000256" key="7">
    <source>
        <dbReference type="ARBA" id="ARBA00005520"/>
    </source>
</evidence>
<protein>
    <recommendedName>
        <fullName evidence="19">GTP cyclohydrolase-2</fullName>
        <ecNumber evidence="19">3.5.4.25</ecNumber>
    </recommendedName>
    <alternativeName>
        <fullName evidence="19">GTP cyclohydrolase II</fullName>
    </alternativeName>
</protein>
<comment type="cofactor">
    <cofactor evidence="19">
        <name>Zn(2+)</name>
        <dbReference type="ChEBI" id="CHEBI:29105"/>
    </cofactor>
    <text evidence="19">Binds 1 zinc ion per subunit.</text>
</comment>
<keyword evidence="11 19" id="KW-0547">Nucleotide-binding</keyword>
<comment type="similarity">
    <text evidence="19">Belongs to the GTP cyclohydrolase II family.</text>
</comment>
<sequence length="385" mass="41174">MILVRDNEDRENEGDLVCAAEHATEDLIAFMAVHGRGLICQPLTEAIAARLELGPMAPVNTDGLSTAFTVSVDARQGVTTGISAADRARTIAAVIDPGTTPGDLRRPGHVFPLVAREGGVLVRPGHTEAAVDLARLAGLVPSGVICEVLNDDGTMARGPDLEALSRRFDLPLISVADLIAYRDAVGDIALEPSSQALLPTDFGDFRVRAFRTADPATPEVLLLEHPGEEPSGDPPLVRVHSECLTGEALHSHRCDCGPQLQNALGQIARQGGALVYLRQEGRGIGLFEKIRAYTLQDQGLDTIEANLALGHQADLRRFGAAAAVLRQGGYGRVRLLTNNPEKQAALRAGGIEVTERIPLLTGQTKHNQAYLRTKFEEMGHLGKDE</sequence>
<dbReference type="Gene3D" id="3.90.870.10">
    <property type="entry name" value="DHBP synthase"/>
    <property type="match status" value="1"/>
</dbReference>
<evidence type="ECO:0000313" key="22">
    <source>
        <dbReference type="Proteomes" id="UP000237350"/>
    </source>
</evidence>
<evidence type="ECO:0000256" key="10">
    <source>
        <dbReference type="ARBA" id="ARBA00022723"/>
    </source>
</evidence>
<dbReference type="InterPro" id="IPR032677">
    <property type="entry name" value="GTP_cyclohydro_II"/>
</dbReference>
<evidence type="ECO:0000256" key="12">
    <source>
        <dbReference type="ARBA" id="ARBA00022801"/>
    </source>
</evidence>
<dbReference type="UniPathway" id="UPA00275">
    <property type="reaction ID" value="UER00399"/>
</dbReference>
<accession>A0A2S4JPD3</accession>
<dbReference type="PANTHER" id="PTHR21327">
    <property type="entry name" value="GTP CYCLOHYDROLASE II-RELATED"/>
    <property type="match status" value="1"/>
</dbReference>
<evidence type="ECO:0000256" key="13">
    <source>
        <dbReference type="ARBA" id="ARBA00022833"/>
    </source>
</evidence>
<comment type="similarity">
    <text evidence="7">In the N-terminal section; belongs to the DHBP synthase family.</text>
</comment>